<evidence type="ECO:0000256" key="1">
    <source>
        <dbReference type="SAM" id="Phobius"/>
    </source>
</evidence>
<feature type="transmembrane region" description="Helical" evidence="1">
    <location>
        <begin position="6"/>
        <end position="25"/>
    </location>
</feature>
<dbReference type="EMBL" id="JAWNGA010000001">
    <property type="protein sequence ID" value="MDY5132156.1"/>
    <property type="molecule type" value="Genomic_DNA"/>
</dbReference>
<evidence type="ECO:0000313" key="2">
    <source>
        <dbReference type="EMBL" id="MDY5132156.1"/>
    </source>
</evidence>
<sequence length="198" mass="22938">MTWYWYVLIVVIVGLLVFWKGVSVARRLDRLNTTLLKSRRVLEHALQARARYAMEFAHTPDIDVASALILTDSAQQAMDTSMFPIVDDGLDEIRGSRQEFLNGSYGQSNTVRERIKAEEFLTHTLRYAVDDMATDNLSRAGARIYPQLEQARINVRMARTFYNSHVFQAQRLWKKPLVRIFRLAGHTSMPQRIDFDDD</sequence>
<comment type="caution">
    <text evidence="3">The sequence shown here is derived from an EMBL/GenBank/DDBJ whole genome shotgun (WGS) entry which is preliminary data.</text>
</comment>
<evidence type="ECO:0000313" key="3">
    <source>
        <dbReference type="EMBL" id="MDY5155381.1"/>
    </source>
</evidence>
<gene>
    <name evidence="3" type="ORF">R6G80_06550</name>
    <name evidence="2" type="ORF">R6G86_00130</name>
</gene>
<reference evidence="3 4" key="1">
    <citation type="submission" date="2023-10" db="EMBL/GenBank/DDBJ databases">
        <title>Whole Genome based description of the genera Actinobaculum and Actinotignum reveals a complex phylogenetic relationship within the species included in the genus Actinotignum.</title>
        <authorList>
            <person name="Jensen C.S."/>
            <person name="Dargis R."/>
            <person name="Kemp M."/>
            <person name="Christensen J.J."/>
        </authorList>
    </citation>
    <scope>NUCLEOTIDE SEQUENCE</scope>
    <source>
        <strain evidence="3">SLA_B511</strain>
        <strain evidence="2 4">SLA_B974</strain>
    </source>
</reference>
<keyword evidence="4" id="KW-1185">Reference proteome</keyword>
<evidence type="ECO:0008006" key="6">
    <source>
        <dbReference type="Google" id="ProtNLM"/>
    </source>
</evidence>
<proteinExistence type="predicted"/>
<organism evidence="3 5">
    <name type="scientific">Actinotignum urinale</name>
    <dbReference type="NCBI Taxonomy" id="190146"/>
    <lineage>
        <taxon>Bacteria</taxon>
        <taxon>Bacillati</taxon>
        <taxon>Actinomycetota</taxon>
        <taxon>Actinomycetes</taxon>
        <taxon>Actinomycetales</taxon>
        <taxon>Actinomycetaceae</taxon>
        <taxon>Actinotignum</taxon>
    </lineage>
</organism>
<keyword evidence="1" id="KW-0812">Transmembrane</keyword>
<dbReference type="Proteomes" id="UP001281731">
    <property type="component" value="Unassembled WGS sequence"/>
</dbReference>
<keyword evidence="1" id="KW-1133">Transmembrane helix</keyword>
<evidence type="ECO:0000313" key="5">
    <source>
        <dbReference type="Proteomes" id="UP001281731"/>
    </source>
</evidence>
<dbReference type="Proteomes" id="UP001275049">
    <property type="component" value="Unassembled WGS sequence"/>
</dbReference>
<evidence type="ECO:0000313" key="4">
    <source>
        <dbReference type="Proteomes" id="UP001275049"/>
    </source>
</evidence>
<protein>
    <recommendedName>
        <fullName evidence="6">LemA family protein</fullName>
    </recommendedName>
</protein>
<dbReference type="AlphaFoldDB" id="A0AAW9HZV5"/>
<keyword evidence="1" id="KW-0472">Membrane</keyword>
<dbReference type="EMBL" id="JAWNGC010000008">
    <property type="protein sequence ID" value="MDY5155381.1"/>
    <property type="molecule type" value="Genomic_DNA"/>
</dbReference>
<accession>A0AAW9HZV5</accession>
<name>A0AAW9HZV5_9ACTO</name>
<dbReference type="RefSeq" id="WP_022865553.1">
    <property type="nucleotide sequence ID" value="NZ_CAMYCL010000024.1"/>
</dbReference>